<dbReference type="GeneID" id="19878551"/>
<evidence type="ECO:0000313" key="2">
    <source>
        <dbReference type="EMBL" id="ELA47824.1"/>
    </source>
</evidence>
<dbReference type="Proteomes" id="UP000011081">
    <property type="component" value="Unassembled WGS sequence"/>
</dbReference>
<feature type="compositionally biased region" description="Polar residues" evidence="1">
    <location>
        <begin position="76"/>
        <end position="95"/>
    </location>
</feature>
<sequence>MQISPRELFDSLVRVIIRFHQEDTTSHNKYMIFKSLEEANIADCIFKQTNDLSVPFQIKWYNKQADKLGIFTSNAKDTPSAETNADQQTVKQGGNTPRKKTNEFKFKYAQVSLPISQALYNKICRIPFLKYPCLTVEELYELITSNLFSVLDNRLLIMQLIVDNLYNDHKMYEKMCIHHCTITYSLLNRISGFEIDKTRFMELVCTEQGLEKLEEVLSGLKKPDSSAVQRKAILNVRLRLYHWINSFLNLVNVTKKNIGFIITDSRGQDAHVSPINNIKSQLLLVMSMDCLDLCYMFHRLSMDYRFLQFNEQLLMEQFENADVKPSIMLEIKFERMETENIEDLCEVVNRLLRCSFVCEDHVAQLFLRFDNLDIKLETMQIGNKECNVYLNNSGLMLLNSLPAQTISLEMQNILLTETVKLCRFLNVLKCRYVIADDDCKIIIMKSCATIKLVNVCSLIEYSAFGTIKSFDVSIIESKWLATGRFSKFKMLCAWCTSDFTCNESIRFLALDQVNVIQPFIMRFNGECQRILLNHCMGIIDLRHVSDLEILECSGCLPKDFFEMLPPLVRNLIITELVINYDVKVEKKFHSLKLKNVRVREECTFKLDGEYYNVMIRESQGTFNLFGQLLLTMSLDNVTLPDLIFQRNDNDNQVDIFLVSSTIMNNNMFFNTLHNIYLINVQFMEPISLHLDDNINVLFIINFVGTIRLTGIISGTFSHHDFFRSELTVTKMQGGQTYQIIFMGIDMQETVFIHCKLESILLKNMQNDILPSICVTDSCDSIILENYIGSVDMLSRPYLRMSSATYTSLLYSECTNSLVIGGELHLSTHFLSHNIMHINLNGLVMVTTSVFYLHSNLVSIQIINCSGTFHFAGMLNVNELVIERRSMIKMETLPALGIRLNLHNLSFNGSLNVPGYVKKLRFNNVILGEEAVVWIDLQCEDVIIIHSQCTIHWLSAIGHDAMVCTVDGSYEFKKNVGNGMLSFNLRNTRFAEQINISNNVERICLNGVRGSHDTPVIVNRSCKYLLLRNSTGLVVCHSLECLGVFTVIKSIASPLEVKFRERNGIRFRICYVFENELPVQIVICTKNLRSISLRGRCSNITVEEIMNDDTCQPFDLHLIAFQRLANDIECIYDMDIAEIDLIAVLKGHLRNDMTRCQALSMHCIIKITISYLARN</sequence>
<gene>
    <name evidence="2" type="ORF">VCUG_00666</name>
</gene>
<name>L2GW17_VAVCU</name>
<dbReference type="VEuPathDB" id="MicrosporidiaDB:VCUG_00666"/>
<dbReference type="OMA" id="VERICLN"/>
<feature type="region of interest" description="Disordered" evidence="1">
    <location>
        <begin position="76"/>
        <end position="98"/>
    </location>
</feature>
<reference evidence="3" key="1">
    <citation type="submission" date="2011-03" db="EMBL/GenBank/DDBJ databases">
        <title>The genome sequence of Vavraia culicis strain floridensis.</title>
        <authorList>
            <consortium name="The Broad Institute Genome Sequencing Platform"/>
            <person name="Cuomo C."/>
            <person name="Becnel J."/>
            <person name="Sanscrainte N."/>
            <person name="Young S.K."/>
            <person name="Zeng Q."/>
            <person name="Gargeya S."/>
            <person name="Fitzgerald M."/>
            <person name="Haas B."/>
            <person name="Abouelleil A."/>
            <person name="Alvarado L."/>
            <person name="Arachchi H.M."/>
            <person name="Berlin A."/>
            <person name="Chapman S.B."/>
            <person name="Gearin G."/>
            <person name="Goldberg J."/>
            <person name="Griggs A."/>
            <person name="Gujja S."/>
            <person name="Hansen M."/>
            <person name="Heiman D."/>
            <person name="Howarth C."/>
            <person name="Larimer J."/>
            <person name="Lui A."/>
            <person name="MacDonald P.J.P."/>
            <person name="McCowen C."/>
            <person name="Montmayeur A."/>
            <person name="Murphy C."/>
            <person name="Neiman D."/>
            <person name="Pearson M."/>
            <person name="Priest M."/>
            <person name="Roberts A."/>
            <person name="Saif S."/>
            <person name="Shea T."/>
            <person name="Sisk P."/>
            <person name="Stolte C."/>
            <person name="Sykes S."/>
            <person name="Wortman J."/>
            <person name="Nusbaum C."/>
            <person name="Birren B."/>
        </authorList>
    </citation>
    <scope>NUCLEOTIDE SEQUENCE [LARGE SCALE GENOMIC DNA]</scope>
    <source>
        <strain evidence="3">floridensis</strain>
    </source>
</reference>
<dbReference type="InParanoid" id="L2GW17"/>
<dbReference type="AlphaFoldDB" id="L2GW17"/>
<dbReference type="OrthoDB" id="10576183at2759"/>
<dbReference type="RefSeq" id="XP_008073687.1">
    <property type="nucleotide sequence ID" value="XM_008075496.1"/>
</dbReference>
<evidence type="ECO:0000313" key="3">
    <source>
        <dbReference type="Proteomes" id="UP000011081"/>
    </source>
</evidence>
<organism evidence="2 3">
    <name type="scientific">Vavraia culicis (isolate floridensis)</name>
    <name type="common">Microsporidian parasite</name>
    <dbReference type="NCBI Taxonomy" id="948595"/>
    <lineage>
        <taxon>Eukaryota</taxon>
        <taxon>Fungi</taxon>
        <taxon>Fungi incertae sedis</taxon>
        <taxon>Microsporidia</taxon>
        <taxon>Pleistophoridae</taxon>
        <taxon>Vavraia</taxon>
    </lineage>
</organism>
<proteinExistence type="predicted"/>
<protein>
    <submittedName>
        <fullName evidence="2">Uncharacterized protein</fullName>
    </submittedName>
</protein>
<dbReference type="EMBL" id="GL877411">
    <property type="protein sequence ID" value="ELA47824.1"/>
    <property type="molecule type" value="Genomic_DNA"/>
</dbReference>
<evidence type="ECO:0000256" key="1">
    <source>
        <dbReference type="SAM" id="MobiDB-lite"/>
    </source>
</evidence>
<dbReference type="HOGENOM" id="CLU_008228_0_0_1"/>
<keyword evidence="3" id="KW-1185">Reference proteome</keyword>
<accession>L2GW17</accession>